<evidence type="ECO:0000256" key="1">
    <source>
        <dbReference type="ARBA" id="ARBA00004120"/>
    </source>
</evidence>
<dbReference type="PANTHER" id="PTHR14881">
    <property type="entry name" value="LISH DOMAIN-CONTAINING PROTEIN ARMC9"/>
    <property type="match status" value="1"/>
</dbReference>
<dbReference type="Gene3D" id="1.25.10.10">
    <property type="entry name" value="Leucine-rich Repeat Variant"/>
    <property type="match status" value="1"/>
</dbReference>
<evidence type="ECO:0000256" key="2">
    <source>
        <dbReference type="ARBA" id="ARBA00022794"/>
    </source>
</evidence>
<organism evidence="6 7">
    <name type="scientific">Agrilus planipennis</name>
    <name type="common">Emerald ash borer</name>
    <name type="synonym">Agrilus marcopoli</name>
    <dbReference type="NCBI Taxonomy" id="224129"/>
    <lineage>
        <taxon>Eukaryota</taxon>
        <taxon>Metazoa</taxon>
        <taxon>Ecdysozoa</taxon>
        <taxon>Arthropoda</taxon>
        <taxon>Hexapoda</taxon>
        <taxon>Insecta</taxon>
        <taxon>Pterygota</taxon>
        <taxon>Neoptera</taxon>
        <taxon>Endopterygota</taxon>
        <taxon>Coleoptera</taxon>
        <taxon>Polyphaga</taxon>
        <taxon>Elateriformia</taxon>
        <taxon>Buprestoidea</taxon>
        <taxon>Buprestidae</taxon>
        <taxon>Agrilinae</taxon>
        <taxon>Agrilus</taxon>
    </lineage>
</organism>
<dbReference type="Proteomes" id="UP000192223">
    <property type="component" value="Unplaced"/>
</dbReference>
<dbReference type="GO" id="GO:0060271">
    <property type="term" value="P:cilium assembly"/>
    <property type="evidence" value="ECO:0007669"/>
    <property type="project" value="InterPro"/>
</dbReference>
<protein>
    <submittedName>
        <fullName evidence="7">Uncharacterized protein LOC108735663 isoform X1</fullName>
    </submittedName>
</protein>
<feature type="compositionally biased region" description="Basic and acidic residues" evidence="4">
    <location>
        <begin position="836"/>
        <end position="858"/>
    </location>
</feature>
<gene>
    <name evidence="7" type="primary">LOC108735663</name>
</gene>
<proteinExistence type="predicted"/>
<evidence type="ECO:0000313" key="7">
    <source>
        <dbReference type="RefSeq" id="XP_025830344.1"/>
    </source>
</evidence>
<keyword evidence="6" id="KW-1185">Reference proteome</keyword>
<dbReference type="Pfam" id="PF21050">
    <property type="entry name" value="ARMC9_ARM"/>
    <property type="match status" value="1"/>
</dbReference>
<accession>A0A7F5R4I0</accession>
<evidence type="ECO:0000259" key="5">
    <source>
        <dbReference type="Pfam" id="PF21050"/>
    </source>
</evidence>
<feature type="compositionally biased region" description="Basic and acidic residues" evidence="4">
    <location>
        <begin position="1001"/>
        <end position="1015"/>
    </location>
</feature>
<feature type="compositionally biased region" description="Low complexity" evidence="4">
    <location>
        <begin position="806"/>
        <end position="830"/>
    </location>
</feature>
<feature type="region of interest" description="Disordered" evidence="4">
    <location>
        <begin position="238"/>
        <end position="271"/>
    </location>
</feature>
<dbReference type="SUPFAM" id="SSF48371">
    <property type="entry name" value="ARM repeat"/>
    <property type="match status" value="1"/>
</dbReference>
<feature type="region of interest" description="Disordered" evidence="4">
    <location>
        <begin position="761"/>
        <end position="1015"/>
    </location>
</feature>
<evidence type="ECO:0000313" key="6">
    <source>
        <dbReference type="Proteomes" id="UP000192223"/>
    </source>
</evidence>
<dbReference type="InterPro" id="IPR011989">
    <property type="entry name" value="ARM-like"/>
</dbReference>
<feature type="compositionally biased region" description="Acidic residues" evidence="4">
    <location>
        <begin position="859"/>
        <end position="872"/>
    </location>
</feature>
<evidence type="ECO:0000256" key="3">
    <source>
        <dbReference type="ARBA" id="ARBA00023273"/>
    </source>
</evidence>
<dbReference type="GO" id="GO:0097542">
    <property type="term" value="C:ciliary tip"/>
    <property type="evidence" value="ECO:0007669"/>
    <property type="project" value="TreeGrafter"/>
</dbReference>
<feature type="compositionally biased region" description="Polar residues" evidence="4">
    <location>
        <begin position="762"/>
        <end position="779"/>
    </location>
</feature>
<dbReference type="GeneID" id="108735663"/>
<feature type="compositionally biased region" description="Polar residues" evidence="4">
    <location>
        <begin position="900"/>
        <end position="909"/>
    </location>
</feature>
<dbReference type="RefSeq" id="XP_025830344.1">
    <property type="nucleotide sequence ID" value="XM_025974559.1"/>
</dbReference>
<keyword evidence="3" id="KW-0966">Cell projection</keyword>
<evidence type="ECO:0000256" key="4">
    <source>
        <dbReference type="SAM" id="MobiDB-lite"/>
    </source>
</evidence>
<dbReference type="GO" id="GO:0036064">
    <property type="term" value="C:ciliary basal body"/>
    <property type="evidence" value="ECO:0007669"/>
    <property type="project" value="InterPro"/>
</dbReference>
<dbReference type="InParanoid" id="A0A7F5R4I0"/>
<feature type="compositionally biased region" description="Polar residues" evidence="4">
    <location>
        <begin position="238"/>
        <end position="247"/>
    </location>
</feature>
<dbReference type="InterPro" id="IPR040369">
    <property type="entry name" value="ARMC9"/>
</dbReference>
<dbReference type="OrthoDB" id="538223at2759"/>
<sequence length="1185" mass="136037">MTERMWTTAIPSEDIPGILKTIRLFLENIKFTDTIKALEAEIKAHNFHCASISTPKFLILTPSSISTSCKKNRTDLGYYPVNIYPKCYRVHSVENATSPQDIDVCYAEEIHPHYEDSLQSISSGDKRNMFQKDGQNLMCVTFRLLESIKIQVSEYNNNEPEVCLRSTNTVNTLIDNMDFLLPKASTNYCKRVKTAENSKEFEEEVEINTTVLSTSDSNELSELYYQHFEEFEILNKSTNEPSDSFTKANWGDPDDPETQSNEENETTVEGVETTTVNRQMADCEKAADENNGRECCCSICMNQEDVMDDDDKVSYTEYAVAYGAAPIEDYFPIDIHKIKYHLLKGTDLTKELLLQALRWRITQTSDEIRCREMELYIRNNLFGLKVAKKECQFTGSIIKNCLEREPDANGEINDVQSNAARILNCFASLKVGRDYLCQDEQFLTETLLPFVINEKYDSVIVQDMLIATLQKLSLRKRARQLMIEGGLIQYLVTFLTNNYESLNDYCLEYSVALLMNLCLQREAKSVCKSISREMVSLLTTILYTTRECCMPYVNGTLFAILRDKTINADAKDGKLGAAILEQAKLTKSEENKNQLEFIYRMHVRDNFDMCPCRSNTGPENELDLLEPELDISDGVRSRFYGESLLQFYRLGGIQGSDEGGQSSLKCFCKPASLNRNVKPYNVAEQGIVTTRKNNSVKVTYEVYLDPAEKDKLIKKIEQEDAECRSIDQQLDDQCELEREKKKVSFKSSDSDMREVFIIGESSPCSDEQQIPEQEGQLPSIQEEEQQPEMEEKGQQVELQEEESQTEVELLQVTEQQSQTEEELLQLAEQQSETEEEHQQETEEEHQQETEEQEQKQEAGEEDFDQTESEQFETLEILKEAEESVFPSIVQYETEDILSEGRNSNAVYVQTESTENEKKNETETLPNIDSKRSGKKPTRKPVPKYTKHSQLTKPGGTAPDYWKQRKAHWDPVQPKPKPKLTEYKQPKPILAQSRQPKPLLPDTRHPKSRCERNEQPRINEKQDMHMPVSYFGCYRNYSDVGRLFLNSANPCTYTSTTVCPDERTKRNKYSCGCYDKIKCYVAQLDNNCCNKNPNHRCSNNAYACYNMMGLTSPEVETSTPDNSSHTINLKNNKVNVVSSTDDVDMTIPYYNCEVLCESSKIMQSNQCHYYKVVFQSRPKIGRTPPH</sequence>
<feature type="compositionally biased region" description="Acidic residues" evidence="4">
    <location>
        <begin position="252"/>
        <end position="266"/>
    </location>
</feature>
<dbReference type="PANTHER" id="PTHR14881:SF4">
    <property type="entry name" value="LISH DOMAIN-CONTAINING PROTEIN ARMC9"/>
    <property type="match status" value="1"/>
</dbReference>
<feature type="domain" description="LisH" evidence="5">
    <location>
        <begin position="482"/>
        <end position="600"/>
    </location>
</feature>
<dbReference type="InterPro" id="IPR048959">
    <property type="entry name" value="ARMC9_ARM_dom"/>
</dbReference>
<comment type="subcellular location">
    <subcellularLocation>
        <location evidence="1">Cytoplasm</location>
        <location evidence="1">Cytoskeleton</location>
        <location evidence="1">Cilium basal body</location>
    </subcellularLocation>
</comment>
<feature type="compositionally biased region" description="Basic residues" evidence="4">
    <location>
        <begin position="932"/>
        <end position="946"/>
    </location>
</feature>
<keyword evidence="2" id="KW-0970">Cilium biogenesis/degradation</keyword>
<dbReference type="AlphaFoldDB" id="A0A7F5R4I0"/>
<name>A0A7F5R4I0_AGRPL</name>
<dbReference type="GO" id="GO:0005813">
    <property type="term" value="C:centrosome"/>
    <property type="evidence" value="ECO:0007669"/>
    <property type="project" value="UniProtKB-SubCell"/>
</dbReference>
<dbReference type="GO" id="GO:0005814">
    <property type="term" value="C:centriole"/>
    <property type="evidence" value="ECO:0007669"/>
    <property type="project" value="TreeGrafter"/>
</dbReference>
<reference evidence="7" key="1">
    <citation type="submission" date="2025-08" db="UniProtKB">
        <authorList>
            <consortium name="RefSeq"/>
        </authorList>
    </citation>
    <scope>IDENTIFICATION</scope>
    <source>
        <tissue evidence="7">Entire body</tissue>
    </source>
</reference>
<dbReference type="InterPro" id="IPR016024">
    <property type="entry name" value="ARM-type_fold"/>
</dbReference>